<dbReference type="Gene3D" id="1.10.10.10">
    <property type="entry name" value="Winged helix-like DNA-binding domain superfamily/Winged helix DNA-binding domain"/>
    <property type="match status" value="1"/>
</dbReference>
<evidence type="ECO:0000259" key="8">
    <source>
        <dbReference type="Pfam" id="PF04542"/>
    </source>
</evidence>
<keyword evidence="3 7" id="KW-0805">Transcription regulation</keyword>
<dbReference type="NCBIfam" id="TIGR02960">
    <property type="entry name" value="SigX5"/>
    <property type="match status" value="1"/>
</dbReference>
<accession>A0A4R8A031</accession>
<organism evidence="11 12">
    <name type="scientific">Kribbella kalugense</name>
    <dbReference type="NCBI Taxonomy" id="2512221"/>
    <lineage>
        <taxon>Bacteria</taxon>
        <taxon>Bacillati</taxon>
        <taxon>Actinomycetota</taxon>
        <taxon>Actinomycetes</taxon>
        <taxon>Propionibacteriales</taxon>
        <taxon>Kribbellaceae</taxon>
        <taxon>Kribbella</taxon>
    </lineage>
</organism>
<dbReference type="SUPFAM" id="SSF54427">
    <property type="entry name" value="NTF2-like"/>
    <property type="match status" value="1"/>
</dbReference>
<evidence type="ECO:0000256" key="4">
    <source>
        <dbReference type="ARBA" id="ARBA00023082"/>
    </source>
</evidence>
<dbReference type="InterPro" id="IPR036388">
    <property type="entry name" value="WH-like_DNA-bd_sf"/>
</dbReference>
<dbReference type="GO" id="GO:0006352">
    <property type="term" value="P:DNA-templated transcription initiation"/>
    <property type="evidence" value="ECO:0007669"/>
    <property type="project" value="InterPro"/>
</dbReference>
<dbReference type="PROSITE" id="PS01063">
    <property type="entry name" value="SIGMA70_ECF"/>
    <property type="match status" value="1"/>
</dbReference>
<sequence length="319" mass="35640">MDRDDFDESVKPYRHELQVHCYRMLGSVHDAEDLVQETLLRAWRAYDTYDAERASLRTWLYRIATNACLTALKGRSRRALPSGLVGAAEDAQTKIELAPEVAWLQPFPTTGDPAAALAARGSLRLALIAAMQYLPARQRAVLVLRDVLDWSAADVAEALETTPASVNSALQRARARLAEIDLTEDDVDEPTDREIRTVIDDYVRAFEAADVKGLSKLLAERVVLEMPPAPLWFVGRDAYGAFIERVYAMRGPAWRLVTTVANDQPAVGAYVRGDDGRYHAHSLQVFTVTKAGITHNITFFDQTLFEYFGLSLDLELDLE</sequence>
<protein>
    <recommendedName>
        <fullName evidence="7">RNA polymerase sigma factor</fullName>
    </recommendedName>
</protein>
<evidence type="ECO:0000313" key="12">
    <source>
        <dbReference type="Proteomes" id="UP000295447"/>
    </source>
</evidence>
<dbReference type="PANTHER" id="PTHR43133:SF65">
    <property type="entry name" value="ECF RNA POLYMERASE SIGMA FACTOR SIGG"/>
    <property type="match status" value="1"/>
</dbReference>
<dbReference type="Proteomes" id="UP000295447">
    <property type="component" value="Unassembled WGS sequence"/>
</dbReference>
<evidence type="ECO:0000256" key="2">
    <source>
        <dbReference type="ARBA" id="ARBA00011344"/>
    </source>
</evidence>
<dbReference type="AlphaFoldDB" id="A0A4R8A031"/>
<feature type="domain" description="RNA polymerase sigma factor 70 region 4 type 2" evidence="9">
    <location>
        <begin position="125"/>
        <end position="177"/>
    </location>
</feature>
<dbReference type="OrthoDB" id="6689546at2"/>
<dbReference type="InterPro" id="IPR013249">
    <property type="entry name" value="RNA_pol_sigma70_r4_t2"/>
</dbReference>
<evidence type="ECO:0000259" key="9">
    <source>
        <dbReference type="Pfam" id="PF08281"/>
    </source>
</evidence>
<dbReference type="Pfam" id="PF12680">
    <property type="entry name" value="SnoaL_2"/>
    <property type="match status" value="1"/>
</dbReference>
<dbReference type="SUPFAM" id="SSF88659">
    <property type="entry name" value="Sigma3 and sigma4 domains of RNA polymerase sigma factors"/>
    <property type="match status" value="1"/>
</dbReference>
<dbReference type="GO" id="GO:0003677">
    <property type="term" value="F:DNA binding"/>
    <property type="evidence" value="ECO:0007669"/>
    <property type="project" value="UniProtKB-KW"/>
</dbReference>
<keyword evidence="4 7" id="KW-0731">Sigma factor</keyword>
<dbReference type="NCBIfam" id="NF006089">
    <property type="entry name" value="PRK08241.1"/>
    <property type="match status" value="1"/>
</dbReference>
<gene>
    <name evidence="11" type="ORF">EV650_2658</name>
</gene>
<dbReference type="InterPro" id="IPR013324">
    <property type="entry name" value="RNA_pol_sigma_r3/r4-like"/>
</dbReference>
<evidence type="ECO:0000256" key="7">
    <source>
        <dbReference type="RuleBase" id="RU000716"/>
    </source>
</evidence>
<dbReference type="Gene3D" id="3.10.450.50">
    <property type="match status" value="1"/>
</dbReference>
<evidence type="ECO:0000256" key="5">
    <source>
        <dbReference type="ARBA" id="ARBA00023125"/>
    </source>
</evidence>
<reference evidence="11 12" key="1">
    <citation type="submission" date="2019-03" db="EMBL/GenBank/DDBJ databases">
        <title>Genomic Encyclopedia of Type Strains, Phase III (KMG-III): the genomes of soil and plant-associated and newly described type strains.</title>
        <authorList>
            <person name="Whitman W."/>
        </authorList>
    </citation>
    <scope>NUCLEOTIDE SEQUENCE [LARGE SCALE GENOMIC DNA]</scope>
    <source>
        <strain evidence="11 12">VKM Ac-2570</strain>
    </source>
</reference>
<dbReference type="CDD" id="cd06171">
    <property type="entry name" value="Sigma70_r4"/>
    <property type="match status" value="1"/>
</dbReference>
<evidence type="ECO:0000256" key="3">
    <source>
        <dbReference type="ARBA" id="ARBA00023015"/>
    </source>
</evidence>
<dbReference type="EMBL" id="SODF01000001">
    <property type="protein sequence ID" value="TDW23799.1"/>
    <property type="molecule type" value="Genomic_DNA"/>
</dbReference>
<dbReference type="InterPro" id="IPR032710">
    <property type="entry name" value="NTF2-like_dom_sf"/>
</dbReference>
<evidence type="ECO:0000256" key="1">
    <source>
        <dbReference type="ARBA" id="ARBA00010641"/>
    </source>
</evidence>
<dbReference type="InterPro" id="IPR014284">
    <property type="entry name" value="RNA_pol_sigma-70_dom"/>
</dbReference>
<dbReference type="GO" id="GO:0006950">
    <property type="term" value="P:response to stress"/>
    <property type="evidence" value="ECO:0007669"/>
    <property type="project" value="UniProtKB-ARBA"/>
</dbReference>
<dbReference type="InterPro" id="IPR014305">
    <property type="entry name" value="RNA_pol_sigma-G_actinobac"/>
</dbReference>
<dbReference type="PANTHER" id="PTHR43133">
    <property type="entry name" value="RNA POLYMERASE ECF-TYPE SIGMA FACTO"/>
    <property type="match status" value="1"/>
</dbReference>
<feature type="domain" description="RNA polymerase sigma-70 region 2" evidence="8">
    <location>
        <begin position="12"/>
        <end position="78"/>
    </location>
</feature>
<dbReference type="SUPFAM" id="SSF88946">
    <property type="entry name" value="Sigma2 domain of RNA polymerase sigma factors"/>
    <property type="match status" value="1"/>
</dbReference>
<dbReference type="InterPro" id="IPR007627">
    <property type="entry name" value="RNA_pol_sigma70_r2"/>
</dbReference>
<dbReference type="InterPro" id="IPR013325">
    <property type="entry name" value="RNA_pol_sigma_r2"/>
</dbReference>
<feature type="domain" description="SnoaL-like" evidence="10">
    <location>
        <begin position="200"/>
        <end position="292"/>
    </location>
</feature>
<dbReference type="Gene3D" id="1.10.1740.10">
    <property type="match status" value="1"/>
</dbReference>
<keyword evidence="12" id="KW-1185">Reference proteome</keyword>
<evidence type="ECO:0000259" key="10">
    <source>
        <dbReference type="Pfam" id="PF12680"/>
    </source>
</evidence>
<comment type="caution">
    <text evidence="11">The sequence shown here is derived from an EMBL/GenBank/DDBJ whole genome shotgun (WGS) entry which is preliminary data.</text>
</comment>
<comment type="subunit">
    <text evidence="2">Interacts transiently with the RNA polymerase catalytic core formed by RpoA, RpoB, RpoC and RpoZ (2 alpha, 1 beta, 1 beta' and 1 omega subunit) to form the RNA polymerase holoenzyme that can initiate transcription.</text>
</comment>
<proteinExistence type="inferred from homology"/>
<dbReference type="GO" id="GO:0016987">
    <property type="term" value="F:sigma factor activity"/>
    <property type="evidence" value="ECO:0007669"/>
    <property type="project" value="UniProtKB-KW"/>
</dbReference>
<keyword evidence="5 7" id="KW-0238">DNA-binding</keyword>
<dbReference type="InterPro" id="IPR037401">
    <property type="entry name" value="SnoaL-like"/>
</dbReference>
<dbReference type="Pfam" id="PF04542">
    <property type="entry name" value="Sigma70_r2"/>
    <property type="match status" value="1"/>
</dbReference>
<evidence type="ECO:0000313" key="11">
    <source>
        <dbReference type="EMBL" id="TDW23799.1"/>
    </source>
</evidence>
<dbReference type="Pfam" id="PF08281">
    <property type="entry name" value="Sigma70_r4_2"/>
    <property type="match status" value="1"/>
</dbReference>
<dbReference type="InterPro" id="IPR039425">
    <property type="entry name" value="RNA_pol_sigma-70-like"/>
</dbReference>
<dbReference type="NCBIfam" id="TIGR02937">
    <property type="entry name" value="sigma70-ECF"/>
    <property type="match status" value="1"/>
</dbReference>
<keyword evidence="6 7" id="KW-0804">Transcription</keyword>
<dbReference type="RefSeq" id="WP_134118739.1">
    <property type="nucleotide sequence ID" value="NZ_SODF01000001.1"/>
</dbReference>
<evidence type="ECO:0000256" key="6">
    <source>
        <dbReference type="ARBA" id="ARBA00023163"/>
    </source>
</evidence>
<comment type="similarity">
    <text evidence="1 7">Belongs to the sigma-70 factor family. ECF subfamily.</text>
</comment>
<dbReference type="InterPro" id="IPR000838">
    <property type="entry name" value="RNA_pol_sigma70_ECF_CS"/>
</dbReference>
<name>A0A4R8A031_9ACTN</name>